<dbReference type="InterPro" id="IPR013324">
    <property type="entry name" value="RNA_pol_sigma_r3/r4-like"/>
</dbReference>
<evidence type="ECO:0000259" key="5">
    <source>
        <dbReference type="Pfam" id="PF04542"/>
    </source>
</evidence>
<dbReference type="InterPro" id="IPR014284">
    <property type="entry name" value="RNA_pol_sigma-70_dom"/>
</dbReference>
<dbReference type="NCBIfam" id="TIGR02937">
    <property type="entry name" value="sigma70-ECF"/>
    <property type="match status" value="1"/>
</dbReference>
<dbReference type="InterPro" id="IPR013325">
    <property type="entry name" value="RNA_pol_sigma_r2"/>
</dbReference>
<keyword evidence="3" id="KW-0731">Sigma factor</keyword>
<evidence type="ECO:0000313" key="8">
    <source>
        <dbReference type="Proteomes" id="UP000178086"/>
    </source>
</evidence>
<dbReference type="SUPFAM" id="SSF88946">
    <property type="entry name" value="Sigma2 domain of RNA polymerase sigma factors"/>
    <property type="match status" value="1"/>
</dbReference>
<dbReference type="PANTHER" id="PTHR43133:SF57">
    <property type="entry name" value="RNA POLYMERASE SIGMA-70 FACTOR"/>
    <property type="match status" value="1"/>
</dbReference>
<dbReference type="AlphaFoldDB" id="A0A1F2UJB2"/>
<dbReference type="GO" id="GO:0006352">
    <property type="term" value="P:DNA-templated transcription initiation"/>
    <property type="evidence" value="ECO:0007669"/>
    <property type="project" value="InterPro"/>
</dbReference>
<feature type="domain" description="RNA polymerase sigma factor 70 region 4 type 2" evidence="6">
    <location>
        <begin position="124"/>
        <end position="175"/>
    </location>
</feature>
<comment type="similarity">
    <text evidence="1">Belongs to the sigma-70 factor family. ECF subfamily.</text>
</comment>
<keyword evidence="2" id="KW-0805">Transcription regulation</keyword>
<feature type="domain" description="RNA polymerase sigma-70 region 2" evidence="5">
    <location>
        <begin position="26"/>
        <end position="90"/>
    </location>
</feature>
<dbReference type="Gene3D" id="1.10.1740.10">
    <property type="match status" value="1"/>
</dbReference>
<reference evidence="7 8" key="1">
    <citation type="journal article" date="2016" name="Nat. Commun.">
        <title>Thousands of microbial genomes shed light on interconnected biogeochemical processes in an aquifer system.</title>
        <authorList>
            <person name="Anantharaman K."/>
            <person name="Brown C.T."/>
            <person name="Hug L.A."/>
            <person name="Sharon I."/>
            <person name="Castelle C.J."/>
            <person name="Probst A.J."/>
            <person name="Thomas B.C."/>
            <person name="Singh A."/>
            <person name="Wilkins M.J."/>
            <person name="Karaoz U."/>
            <person name="Brodie E.L."/>
            <person name="Williams K.H."/>
            <person name="Hubbard S.S."/>
            <person name="Banfield J.F."/>
        </authorList>
    </citation>
    <scope>NUCLEOTIDE SEQUENCE [LARGE SCALE GENOMIC DNA]</scope>
</reference>
<evidence type="ECO:0000256" key="2">
    <source>
        <dbReference type="ARBA" id="ARBA00023015"/>
    </source>
</evidence>
<name>A0A1F2UJB2_9ACTN</name>
<dbReference type="Pfam" id="PF04542">
    <property type="entry name" value="Sigma70_r2"/>
    <property type="match status" value="1"/>
</dbReference>
<gene>
    <name evidence="7" type="ORF">A2074_00550</name>
</gene>
<evidence type="ECO:0000256" key="3">
    <source>
        <dbReference type="ARBA" id="ARBA00023082"/>
    </source>
</evidence>
<dbReference type="InterPro" id="IPR007627">
    <property type="entry name" value="RNA_pol_sigma70_r2"/>
</dbReference>
<keyword evidence="4" id="KW-0804">Transcription</keyword>
<proteinExistence type="inferred from homology"/>
<evidence type="ECO:0000313" key="7">
    <source>
        <dbReference type="EMBL" id="OFW33117.1"/>
    </source>
</evidence>
<dbReference type="PANTHER" id="PTHR43133">
    <property type="entry name" value="RNA POLYMERASE ECF-TYPE SIGMA FACTO"/>
    <property type="match status" value="1"/>
</dbReference>
<comment type="caution">
    <text evidence="7">The sequence shown here is derived from an EMBL/GenBank/DDBJ whole genome shotgun (WGS) entry which is preliminary data.</text>
</comment>
<sequence length="182" mass="20733">MDKLADIKELVERAKNYDAEAFGRIYDLYFDKIFNYAYYKVGNRHEAEDIAEQVFLKALEKISGFEWRGAPFSSWLFRIASNLVIDYYRAGKYEMVDIACEEHSLYDGGCGPEEFAIREHDRASLVSAIKTLTEEQQQVIIMRFISGMSNEEVAKAISKNVGAVKALQHRAISALGKTLGRE</sequence>
<dbReference type="InterPro" id="IPR039425">
    <property type="entry name" value="RNA_pol_sigma-70-like"/>
</dbReference>
<dbReference type="Proteomes" id="UP000178086">
    <property type="component" value="Unassembled WGS sequence"/>
</dbReference>
<organism evidence="7 8">
    <name type="scientific">Candidatus Aquicultor primus</name>
    <dbReference type="NCBI Taxonomy" id="1797195"/>
    <lineage>
        <taxon>Bacteria</taxon>
        <taxon>Bacillati</taxon>
        <taxon>Actinomycetota</taxon>
        <taxon>Candidatus Aquicultoria</taxon>
        <taxon>Candidatus Aquicultorales</taxon>
        <taxon>Candidatus Aquicultoraceae</taxon>
        <taxon>Candidatus Aquicultor</taxon>
    </lineage>
</organism>
<dbReference type="GO" id="GO:0016987">
    <property type="term" value="F:sigma factor activity"/>
    <property type="evidence" value="ECO:0007669"/>
    <property type="project" value="UniProtKB-KW"/>
</dbReference>
<dbReference type="InterPro" id="IPR036388">
    <property type="entry name" value="WH-like_DNA-bd_sf"/>
</dbReference>
<accession>A0A1F2UJB2</accession>
<dbReference type="Pfam" id="PF08281">
    <property type="entry name" value="Sigma70_r4_2"/>
    <property type="match status" value="1"/>
</dbReference>
<dbReference type="Gene3D" id="1.10.10.10">
    <property type="entry name" value="Winged helix-like DNA-binding domain superfamily/Winged helix DNA-binding domain"/>
    <property type="match status" value="1"/>
</dbReference>
<evidence type="ECO:0008006" key="9">
    <source>
        <dbReference type="Google" id="ProtNLM"/>
    </source>
</evidence>
<protein>
    <recommendedName>
        <fullName evidence="9">Sigma-70 family RNA polymerase sigma factor</fullName>
    </recommendedName>
</protein>
<evidence type="ECO:0000259" key="6">
    <source>
        <dbReference type="Pfam" id="PF08281"/>
    </source>
</evidence>
<dbReference type="GO" id="GO:0003677">
    <property type="term" value="F:DNA binding"/>
    <property type="evidence" value="ECO:0007669"/>
    <property type="project" value="InterPro"/>
</dbReference>
<dbReference type="InterPro" id="IPR013249">
    <property type="entry name" value="RNA_pol_sigma70_r4_t2"/>
</dbReference>
<dbReference type="EMBL" id="MELI01000075">
    <property type="protein sequence ID" value="OFW33117.1"/>
    <property type="molecule type" value="Genomic_DNA"/>
</dbReference>
<dbReference type="CDD" id="cd06171">
    <property type="entry name" value="Sigma70_r4"/>
    <property type="match status" value="1"/>
</dbReference>
<dbReference type="SUPFAM" id="SSF88659">
    <property type="entry name" value="Sigma3 and sigma4 domains of RNA polymerase sigma factors"/>
    <property type="match status" value="1"/>
</dbReference>
<evidence type="ECO:0000256" key="1">
    <source>
        <dbReference type="ARBA" id="ARBA00010641"/>
    </source>
</evidence>
<evidence type="ECO:0000256" key="4">
    <source>
        <dbReference type="ARBA" id="ARBA00023163"/>
    </source>
</evidence>